<dbReference type="InterPro" id="IPR001789">
    <property type="entry name" value="Sig_transdc_resp-reg_receiver"/>
</dbReference>
<dbReference type="GO" id="GO:0008081">
    <property type="term" value="F:phosphoric diester hydrolase activity"/>
    <property type="evidence" value="ECO:0007669"/>
    <property type="project" value="UniProtKB-ARBA"/>
</dbReference>
<dbReference type="GO" id="GO:0000160">
    <property type="term" value="P:phosphorelay signal transduction system"/>
    <property type="evidence" value="ECO:0007669"/>
    <property type="project" value="InterPro"/>
</dbReference>
<dbReference type="Gene3D" id="1.10.3210.10">
    <property type="entry name" value="Hypothetical protein af1432"/>
    <property type="match status" value="1"/>
</dbReference>
<organism evidence="4 5">
    <name type="scientific">Azomonas agilis</name>
    <dbReference type="NCBI Taxonomy" id="116849"/>
    <lineage>
        <taxon>Bacteria</taxon>
        <taxon>Pseudomonadati</taxon>
        <taxon>Pseudomonadota</taxon>
        <taxon>Gammaproteobacteria</taxon>
        <taxon>Pseudomonadales</taxon>
        <taxon>Pseudomonadaceae</taxon>
        <taxon>Azomonas</taxon>
    </lineage>
</organism>
<evidence type="ECO:0000256" key="1">
    <source>
        <dbReference type="PROSITE-ProRule" id="PRU00169"/>
    </source>
</evidence>
<dbReference type="SMART" id="SM00448">
    <property type="entry name" value="REC"/>
    <property type="match status" value="1"/>
</dbReference>
<feature type="domain" description="HD-GYP" evidence="3">
    <location>
        <begin position="153"/>
        <end position="351"/>
    </location>
</feature>
<protein>
    <submittedName>
        <fullName evidence="4">Putative two-component system response regulator</fullName>
    </submittedName>
</protein>
<dbReference type="SMART" id="SM00471">
    <property type="entry name" value="HDc"/>
    <property type="match status" value="1"/>
</dbReference>
<dbReference type="PROSITE" id="PS51832">
    <property type="entry name" value="HD_GYP"/>
    <property type="match status" value="1"/>
</dbReference>
<dbReference type="EMBL" id="VLKG01000005">
    <property type="protein sequence ID" value="TWH71489.1"/>
    <property type="molecule type" value="Genomic_DNA"/>
</dbReference>
<dbReference type="Pfam" id="PF13487">
    <property type="entry name" value="HD_5"/>
    <property type="match status" value="1"/>
</dbReference>
<sequence length="364" mass="40955">MLPEALCKAQVVVIDNTTTNLDLLESSLRTLGIQQIKSFTNSAAGLLWLQHNPWDLLLLDLNMPAPDGFDILKAFSTRDISCAPILIATTLNEAQERRRALQLGANDCIYTPVDVPELLLRVRTNLNLSLASQSLKAERKLLEQRVQERAQQLAETHKATLRSLCRAAQYRDNETGNHILRIGELAALLAKASGQSAEWVESIRQAAPMHDIGKIAIPDQILNKSSRLTEAERQIMNTHARIGYEILHDFQHAPLMAMAAEIALNHHEKWNGNGYPNGLAGEAIPLAARIVALCDVYDALRSVRPYKKPWPLEETWSFIQEQSGHHFDPKLVRVMLDIRDELEQLHQHFSDPKPLDQQPIRGLE</sequence>
<evidence type="ECO:0000259" key="3">
    <source>
        <dbReference type="PROSITE" id="PS51832"/>
    </source>
</evidence>
<reference evidence="4 5" key="1">
    <citation type="submission" date="2019-07" db="EMBL/GenBank/DDBJ databases">
        <title>Genomic Encyclopedia of Type Strains, Phase I: the one thousand microbial genomes (KMG-I) project.</title>
        <authorList>
            <person name="Kyrpides N."/>
        </authorList>
    </citation>
    <scope>NUCLEOTIDE SEQUENCE [LARGE SCALE GENOMIC DNA]</scope>
    <source>
        <strain evidence="4 5">DSM 375</strain>
    </source>
</reference>
<dbReference type="Gene3D" id="3.40.50.2300">
    <property type="match status" value="1"/>
</dbReference>
<dbReference type="Proteomes" id="UP000319627">
    <property type="component" value="Unassembled WGS sequence"/>
</dbReference>
<keyword evidence="1" id="KW-0597">Phosphoprotein</keyword>
<dbReference type="SUPFAM" id="SSF109604">
    <property type="entry name" value="HD-domain/PDEase-like"/>
    <property type="match status" value="1"/>
</dbReference>
<dbReference type="SUPFAM" id="SSF52172">
    <property type="entry name" value="CheY-like"/>
    <property type="match status" value="1"/>
</dbReference>
<gene>
    <name evidence="4" type="ORF">LX59_01777</name>
</gene>
<dbReference type="AlphaFoldDB" id="A0A562IKF4"/>
<dbReference type="RefSeq" id="WP_144571475.1">
    <property type="nucleotide sequence ID" value="NZ_VLKG01000005.1"/>
</dbReference>
<evidence type="ECO:0000259" key="2">
    <source>
        <dbReference type="PROSITE" id="PS50110"/>
    </source>
</evidence>
<feature type="domain" description="Response regulatory" evidence="2">
    <location>
        <begin position="10"/>
        <end position="126"/>
    </location>
</feature>
<dbReference type="InterPro" id="IPR052020">
    <property type="entry name" value="Cyclic_di-GMP/3'3'-cGAMP_PDE"/>
</dbReference>
<dbReference type="PROSITE" id="PS50110">
    <property type="entry name" value="RESPONSE_REGULATORY"/>
    <property type="match status" value="1"/>
</dbReference>
<dbReference type="PANTHER" id="PTHR45228">
    <property type="entry name" value="CYCLIC DI-GMP PHOSPHODIESTERASE TM_0186-RELATED"/>
    <property type="match status" value="1"/>
</dbReference>
<evidence type="ECO:0000313" key="5">
    <source>
        <dbReference type="Proteomes" id="UP000319627"/>
    </source>
</evidence>
<accession>A0A562IKF4</accession>
<feature type="modified residue" description="4-aspartylphosphate" evidence="1">
    <location>
        <position position="60"/>
    </location>
</feature>
<keyword evidence="5" id="KW-1185">Reference proteome</keyword>
<dbReference type="PANTHER" id="PTHR45228:SF1">
    <property type="entry name" value="CYCLIC DI-GMP PHOSPHODIESTERASE TM_0186"/>
    <property type="match status" value="1"/>
</dbReference>
<name>A0A562IKF4_9GAMM</name>
<dbReference type="Pfam" id="PF00072">
    <property type="entry name" value="Response_reg"/>
    <property type="match status" value="1"/>
</dbReference>
<dbReference type="InterPro" id="IPR037522">
    <property type="entry name" value="HD_GYP_dom"/>
</dbReference>
<dbReference type="InterPro" id="IPR011006">
    <property type="entry name" value="CheY-like_superfamily"/>
</dbReference>
<evidence type="ECO:0000313" key="4">
    <source>
        <dbReference type="EMBL" id="TWH71489.1"/>
    </source>
</evidence>
<comment type="caution">
    <text evidence="4">The sequence shown here is derived from an EMBL/GenBank/DDBJ whole genome shotgun (WGS) entry which is preliminary data.</text>
</comment>
<dbReference type="CDD" id="cd00077">
    <property type="entry name" value="HDc"/>
    <property type="match status" value="1"/>
</dbReference>
<dbReference type="OrthoDB" id="9802066at2"/>
<dbReference type="InterPro" id="IPR003607">
    <property type="entry name" value="HD/PDEase_dom"/>
</dbReference>
<proteinExistence type="predicted"/>